<dbReference type="EMBL" id="QRUH01000005">
    <property type="protein sequence ID" value="RGR49350.1"/>
    <property type="molecule type" value="Genomic_DNA"/>
</dbReference>
<dbReference type="EMBL" id="QRZI01000011">
    <property type="protein sequence ID" value="RGV61948.1"/>
    <property type="molecule type" value="Genomic_DNA"/>
</dbReference>
<evidence type="ECO:0000313" key="13">
    <source>
        <dbReference type="Proteomes" id="UP000285839"/>
    </source>
</evidence>
<sequence>MERPEIYTDNYNSLEEWIELRKRNEEFVYPQFFVPFREWMKDIEQKSDMEIKELLRILLQPYTLGVDTVDTYEFYKEYVQDKVNKEKNLQTYELCMNQLKYNERIYRIKNKQEAWEGLTWVLPLLNINPMKALKALGMYFDAECIYMPDDRIYGISDAMDIIEEKYIKSASDKNAYIFSLTSREFEILIAILYEALGYKVNLTKATRDGGKDIIAEINENERKEKVFVECKLYKTCELKKETVRALGYTMLSEEATRAVIFTSGYATKALKEMDTRIQIFDMEEMILLLNANLGERWYADFERLKSNFMKEMS</sequence>
<dbReference type="EMBL" id="RCXQ01000009">
    <property type="protein sequence ID" value="RYT66024.1"/>
    <property type="molecule type" value="Genomic_DNA"/>
</dbReference>
<feature type="domain" description="Restriction endonuclease type IV Mrr" evidence="1">
    <location>
        <begin position="180"/>
        <end position="286"/>
    </location>
</feature>
<dbReference type="AlphaFoldDB" id="A0A174FXN3"/>
<reference evidence="8 15" key="3">
    <citation type="journal article" date="2019" name="Science, e1252229">
        <title>Invertible promoters mediate bacterial phase variation, antibiotic resistance, and host adaptation in the gut.</title>
        <authorList>
            <person name="Jiang X."/>
            <person name="Hall A.B."/>
            <person name="Arthur T.D."/>
            <person name="Plichta D.R."/>
            <person name="Covington C.T."/>
            <person name="Poyet M."/>
            <person name="Crothers J."/>
            <person name="Moses P.L."/>
            <person name="Tolonen A.C."/>
            <person name="Vlamakis H."/>
            <person name="Alm E.J."/>
            <person name="Xavier R.J."/>
        </authorList>
    </citation>
    <scope>NUCLEOTIDE SEQUENCE [LARGE SCALE GENOMIC DNA]</scope>
    <source>
        <strain evidence="15">af_0058</strain>
        <strain evidence="8">Af_0058</strain>
    </source>
</reference>
<dbReference type="InterPro" id="IPR011335">
    <property type="entry name" value="Restrct_endonuc-II-like"/>
</dbReference>
<dbReference type="PANTHER" id="PTHR30015:SF7">
    <property type="entry name" value="TYPE IV METHYL-DIRECTED RESTRICTION ENZYME ECOKMRR"/>
    <property type="match status" value="1"/>
</dbReference>
<dbReference type="Proteomes" id="UP000261222">
    <property type="component" value="Unassembled WGS sequence"/>
</dbReference>
<evidence type="ECO:0000313" key="5">
    <source>
        <dbReference type="EMBL" id="RGR49350.1"/>
    </source>
</evidence>
<organism evidence="2 9">
    <name type="scientific">Blautia obeum</name>
    <dbReference type="NCBI Taxonomy" id="40520"/>
    <lineage>
        <taxon>Bacteria</taxon>
        <taxon>Bacillati</taxon>
        <taxon>Bacillota</taxon>
        <taxon>Clostridia</taxon>
        <taxon>Lachnospirales</taxon>
        <taxon>Lachnospiraceae</taxon>
        <taxon>Blautia</taxon>
    </lineage>
</organism>
<dbReference type="GO" id="GO:0009307">
    <property type="term" value="P:DNA restriction-modification system"/>
    <property type="evidence" value="ECO:0007669"/>
    <property type="project" value="InterPro"/>
</dbReference>
<evidence type="ECO:0000313" key="7">
    <source>
        <dbReference type="EMBL" id="RHL48522.1"/>
    </source>
</evidence>
<evidence type="ECO:0000313" key="8">
    <source>
        <dbReference type="EMBL" id="RYT66024.1"/>
    </source>
</evidence>
<dbReference type="Gene3D" id="3.40.1350.10">
    <property type="match status" value="1"/>
</dbReference>
<dbReference type="InterPro" id="IPR052906">
    <property type="entry name" value="Type_IV_Methyl-Rstrct_Enzyme"/>
</dbReference>
<evidence type="ECO:0000313" key="2">
    <source>
        <dbReference type="EMBL" id="CUO52855.1"/>
    </source>
</evidence>
<dbReference type="EMBL" id="QSUB01000006">
    <property type="protein sequence ID" value="RGN03334.1"/>
    <property type="molecule type" value="Genomic_DNA"/>
</dbReference>
<evidence type="ECO:0000313" key="14">
    <source>
        <dbReference type="Proteomes" id="UP000285897"/>
    </source>
</evidence>
<proteinExistence type="predicted"/>
<dbReference type="GO" id="GO:0003677">
    <property type="term" value="F:DNA binding"/>
    <property type="evidence" value="ECO:0007669"/>
    <property type="project" value="InterPro"/>
</dbReference>
<dbReference type="PANTHER" id="PTHR30015">
    <property type="entry name" value="MRR RESTRICTION SYSTEM PROTEIN"/>
    <property type="match status" value="1"/>
</dbReference>
<dbReference type="Proteomes" id="UP000293506">
    <property type="component" value="Unassembled WGS sequence"/>
</dbReference>
<dbReference type="Proteomes" id="UP000285897">
    <property type="component" value="Unassembled WGS sequence"/>
</dbReference>
<evidence type="ECO:0000313" key="10">
    <source>
        <dbReference type="Proteomes" id="UP000261222"/>
    </source>
</evidence>
<protein>
    <submittedName>
        <fullName evidence="2">Restriction endonuclease</fullName>
    </submittedName>
</protein>
<evidence type="ECO:0000313" key="11">
    <source>
        <dbReference type="Proteomes" id="UP000265828"/>
    </source>
</evidence>
<evidence type="ECO:0000313" key="9">
    <source>
        <dbReference type="Proteomes" id="UP000095409"/>
    </source>
</evidence>
<evidence type="ECO:0000313" key="3">
    <source>
        <dbReference type="EMBL" id="RGN03334.1"/>
    </source>
</evidence>
<dbReference type="EMBL" id="QRSS01000020">
    <property type="protein sequence ID" value="RGQ03054.1"/>
    <property type="molecule type" value="Genomic_DNA"/>
</dbReference>
<evidence type="ECO:0000313" key="12">
    <source>
        <dbReference type="Proteomes" id="UP000283585"/>
    </source>
</evidence>
<reference evidence="10 11" key="2">
    <citation type="submission" date="2018-08" db="EMBL/GenBank/DDBJ databases">
        <title>A genome reference for cultivated species of the human gut microbiota.</title>
        <authorList>
            <person name="Zou Y."/>
            <person name="Xue W."/>
            <person name="Luo G."/>
        </authorList>
    </citation>
    <scope>NUCLEOTIDE SEQUENCE [LARGE SCALE GENOMIC DNA]</scope>
    <source>
        <strain evidence="6 11">AF14-23</strain>
        <strain evidence="5 13">AF25-21</strain>
        <strain evidence="4 12">AF29-2BH</strain>
        <strain evidence="7 14">AF37-6AC</strain>
        <strain evidence="3 10">OM06-11AA</strain>
    </source>
</reference>
<dbReference type="EMBL" id="QROS01000004">
    <property type="protein sequence ID" value="RHL48522.1"/>
    <property type="molecule type" value="Genomic_DNA"/>
</dbReference>
<reference evidence="2 9" key="1">
    <citation type="submission" date="2015-09" db="EMBL/GenBank/DDBJ databases">
        <authorList>
            <consortium name="Pathogen Informatics"/>
        </authorList>
    </citation>
    <scope>NUCLEOTIDE SEQUENCE [LARGE SCALE GENOMIC DNA]</scope>
    <source>
        <strain evidence="2 9">2789STDY5608837</strain>
    </source>
</reference>
<gene>
    <name evidence="7" type="ORF">DW021_07565</name>
    <name evidence="6" type="ORF">DWW07_14535</name>
    <name evidence="5" type="ORF">DWY46_08415</name>
    <name evidence="4" type="ORF">DWZ12_13620</name>
    <name evidence="3" type="ORF">DXB81_12965</name>
    <name evidence="8" type="ORF">EAI82_10890</name>
    <name evidence="2" type="ORF">ERS852394_02405</name>
</gene>
<dbReference type="InterPro" id="IPR007560">
    <property type="entry name" value="Restrct_endonuc_IV_Mrr"/>
</dbReference>
<dbReference type="GO" id="GO:0015666">
    <property type="term" value="F:restriction endodeoxyribonuclease activity"/>
    <property type="evidence" value="ECO:0007669"/>
    <property type="project" value="TreeGrafter"/>
</dbReference>
<dbReference type="SUPFAM" id="SSF52980">
    <property type="entry name" value="Restriction endonuclease-like"/>
    <property type="match status" value="1"/>
</dbReference>
<dbReference type="Proteomes" id="UP000095409">
    <property type="component" value="Unassembled WGS sequence"/>
</dbReference>
<dbReference type="Proteomes" id="UP000285839">
    <property type="component" value="Unassembled WGS sequence"/>
</dbReference>
<dbReference type="Proteomes" id="UP000283585">
    <property type="component" value="Unassembled WGS sequence"/>
</dbReference>
<evidence type="ECO:0000313" key="4">
    <source>
        <dbReference type="EMBL" id="RGQ03054.1"/>
    </source>
</evidence>
<keyword evidence="2" id="KW-0255">Endonuclease</keyword>
<dbReference type="GeneID" id="79803368"/>
<name>A0A174FXN3_9FIRM</name>
<accession>A0A174FXN3</accession>
<evidence type="ECO:0000313" key="6">
    <source>
        <dbReference type="EMBL" id="RGV61948.1"/>
    </source>
</evidence>
<keyword evidence="2" id="KW-0378">Hydrolase</keyword>
<dbReference type="EMBL" id="CYZD01000013">
    <property type="protein sequence ID" value="CUO52855.1"/>
    <property type="molecule type" value="Genomic_DNA"/>
</dbReference>
<keyword evidence="2" id="KW-0540">Nuclease</keyword>
<evidence type="ECO:0000259" key="1">
    <source>
        <dbReference type="Pfam" id="PF04471"/>
    </source>
</evidence>
<dbReference type="Pfam" id="PF04471">
    <property type="entry name" value="Mrr_cat"/>
    <property type="match status" value="1"/>
</dbReference>
<evidence type="ECO:0000313" key="15">
    <source>
        <dbReference type="Proteomes" id="UP000293506"/>
    </source>
</evidence>
<dbReference type="InterPro" id="IPR011856">
    <property type="entry name" value="tRNA_endonuc-like_dom_sf"/>
</dbReference>
<dbReference type="Proteomes" id="UP000265828">
    <property type="component" value="Unassembled WGS sequence"/>
</dbReference>
<dbReference type="RefSeq" id="WP_005426811.1">
    <property type="nucleotide sequence ID" value="NZ_CYZD01000013.1"/>
</dbReference>